<sequence length="478" mass="51755">MQDTARDRAIARGRSYLTSGEFLDTLRSLVAVRSESHPPLSKSELERYCHEAVGPYLEKMGFTIDIFDNPLPQHGPFLVARRIEGKNLPTVLVYGHGDVVRAMPERWREDLDPWAMKIEGNRVYGRGTVDNKGQHLIAIDALRAVIEERGALGFNAKVLIEMGEEAGSPGLAQFLTDRKALLASDVFIALDGPRQNMDVADITLGTRGGLSVDLVVDLREGSHHSGHWGGLLKDPAVVLSHAISTIISREGRIMVDGWRPKHVPQAVREASQAVRVKDLPGAPVPDEGWGEPGMSRAERIYAWNSAIVLSTISGQPENPVPAVSGVAKARIQLRHTVDTSAEDVAPALRRHLDEQGFPEVAVELVSERDMFPPSRTDPDDPWVKLVASSMEKTMAQAPNIIPTIGASGPSEYFKQTLGVPVMWLPQSYGGCGQHGPDEHGLLELYEDGLAMMSGVFWDIGAASAADGNVAGGVEASSA</sequence>
<dbReference type="GO" id="GO:0006508">
    <property type="term" value="P:proteolysis"/>
    <property type="evidence" value="ECO:0007669"/>
    <property type="project" value="UniProtKB-KW"/>
</dbReference>
<dbReference type="RefSeq" id="WP_093424517.1">
    <property type="nucleotide sequence ID" value="NZ_FOXA01000018.1"/>
</dbReference>
<dbReference type="Gene3D" id="3.30.70.360">
    <property type="match status" value="1"/>
</dbReference>
<dbReference type="EMBL" id="FOXA01000018">
    <property type="protein sequence ID" value="SFP91148.1"/>
    <property type="molecule type" value="Genomic_DNA"/>
</dbReference>
<dbReference type="Gene3D" id="3.40.630.10">
    <property type="entry name" value="Zn peptidases"/>
    <property type="match status" value="1"/>
</dbReference>
<keyword evidence="5" id="KW-1185">Reference proteome</keyword>
<keyword evidence="2" id="KW-0479">Metal-binding</keyword>
<dbReference type="SUPFAM" id="SSF53187">
    <property type="entry name" value="Zn-dependent exopeptidases"/>
    <property type="match status" value="1"/>
</dbReference>
<evidence type="ECO:0000256" key="1">
    <source>
        <dbReference type="ARBA" id="ARBA00022670"/>
    </source>
</evidence>
<dbReference type="AlphaFoldDB" id="A0A1I5U7B5"/>
<dbReference type="STRING" id="441119.SAMN04488047_11817"/>
<reference evidence="4 5" key="1">
    <citation type="submission" date="2016-10" db="EMBL/GenBank/DDBJ databases">
        <authorList>
            <person name="de Groot N.N."/>
        </authorList>
    </citation>
    <scope>NUCLEOTIDE SEQUENCE [LARGE SCALE GENOMIC DNA]</scope>
    <source>
        <strain evidence="4 5">DSM 19547</strain>
    </source>
</reference>
<evidence type="ECO:0000256" key="2">
    <source>
        <dbReference type="ARBA" id="ARBA00022723"/>
    </source>
</evidence>
<name>A0A1I5U7B5_9RHOB</name>
<dbReference type="InterPro" id="IPR002933">
    <property type="entry name" value="Peptidase_M20"/>
</dbReference>
<gene>
    <name evidence="4" type="ORF">SAMN04488047_11817</name>
</gene>
<dbReference type="OrthoDB" id="9761532at2"/>
<accession>A0A1I5U7B5</accession>
<dbReference type="PANTHER" id="PTHR43270:SF12">
    <property type="entry name" value="SUCCINYL-DIAMINOPIMELATE DESUCCINYLASE"/>
    <property type="match status" value="1"/>
</dbReference>
<evidence type="ECO:0000256" key="3">
    <source>
        <dbReference type="ARBA" id="ARBA00022801"/>
    </source>
</evidence>
<dbReference type="PANTHER" id="PTHR43270">
    <property type="entry name" value="BETA-ALA-HIS DIPEPTIDASE"/>
    <property type="match status" value="1"/>
</dbReference>
<dbReference type="Proteomes" id="UP000199356">
    <property type="component" value="Unassembled WGS sequence"/>
</dbReference>
<dbReference type="NCBIfam" id="NF005478">
    <property type="entry name" value="PRK07079.1"/>
    <property type="match status" value="1"/>
</dbReference>
<keyword evidence="3" id="KW-0378">Hydrolase</keyword>
<protein>
    <submittedName>
        <fullName evidence="4">Acetylornithine deacetylase/Succinyl-diaminopimelate desuccinylase</fullName>
    </submittedName>
</protein>
<evidence type="ECO:0000313" key="5">
    <source>
        <dbReference type="Proteomes" id="UP000199356"/>
    </source>
</evidence>
<organism evidence="4 5">
    <name type="scientific">Tranquillimonas alkanivorans</name>
    <dbReference type="NCBI Taxonomy" id="441119"/>
    <lineage>
        <taxon>Bacteria</taxon>
        <taxon>Pseudomonadati</taxon>
        <taxon>Pseudomonadota</taxon>
        <taxon>Alphaproteobacteria</taxon>
        <taxon>Rhodobacterales</taxon>
        <taxon>Roseobacteraceae</taxon>
        <taxon>Tranquillimonas</taxon>
    </lineage>
</organism>
<evidence type="ECO:0000313" key="4">
    <source>
        <dbReference type="EMBL" id="SFP91148.1"/>
    </source>
</evidence>
<dbReference type="InterPro" id="IPR051458">
    <property type="entry name" value="Cyt/Met_Dipeptidase"/>
</dbReference>
<proteinExistence type="predicted"/>
<dbReference type="GO" id="GO:0008233">
    <property type="term" value="F:peptidase activity"/>
    <property type="evidence" value="ECO:0007669"/>
    <property type="project" value="UniProtKB-KW"/>
</dbReference>
<dbReference type="Pfam" id="PF01546">
    <property type="entry name" value="Peptidase_M20"/>
    <property type="match status" value="1"/>
</dbReference>
<keyword evidence="1" id="KW-0645">Protease</keyword>
<dbReference type="GO" id="GO:0046872">
    <property type="term" value="F:metal ion binding"/>
    <property type="evidence" value="ECO:0007669"/>
    <property type="project" value="UniProtKB-KW"/>
</dbReference>